<protein>
    <submittedName>
        <fullName evidence="1">Jg6906 protein</fullName>
    </submittedName>
</protein>
<evidence type="ECO:0000313" key="2">
    <source>
        <dbReference type="Proteomes" id="UP000838756"/>
    </source>
</evidence>
<proteinExistence type="predicted"/>
<organism evidence="1 2">
    <name type="scientific">Pararge aegeria aegeria</name>
    <dbReference type="NCBI Taxonomy" id="348720"/>
    <lineage>
        <taxon>Eukaryota</taxon>
        <taxon>Metazoa</taxon>
        <taxon>Ecdysozoa</taxon>
        <taxon>Arthropoda</taxon>
        <taxon>Hexapoda</taxon>
        <taxon>Insecta</taxon>
        <taxon>Pterygota</taxon>
        <taxon>Neoptera</taxon>
        <taxon>Endopterygota</taxon>
        <taxon>Lepidoptera</taxon>
        <taxon>Glossata</taxon>
        <taxon>Ditrysia</taxon>
        <taxon>Papilionoidea</taxon>
        <taxon>Nymphalidae</taxon>
        <taxon>Satyrinae</taxon>
        <taxon>Satyrini</taxon>
        <taxon>Parargina</taxon>
        <taxon>Pararge</taxon>
    </lineage>
</organism>
<comment type="caution">
    <text evidence="1">The sequence shown here is derived from an EMBL/GenBank/DDBJ whole genome shotgun (WGS) entry which is preliminary data.</text>
</comment>
<dbReference type="Proteomes" id="UP000838756">
    <property type="component" value="Unassembled WGS sequence"/>
</dbReference>
<keyword evidence="2" id="KW-1185">Reference proteome</keyword>
<sequence>MGRSVLYPTPIPSTAITYSVVIMGKPLIQQSTVKARSAQLKKCIVNRRVNSLEEQMDAVIPQGVHPKLLECRPQIGIKISLALTVKEHIVRNLHAYEFSVMFSKVCPHQQPITVHCWTQASPNERVCPIITTLGRWIADPRRW</sequence>
<evidence type="ECO:0000313" key="1">
    <source>
        <dbReference type="EMBL" id="CAH2250194.1"/>
    </source>
</evidence>
<gene>
    <name evidence="1" type="primary">jg6906</name>
    <name evidence="1" type="ORF">PAEG_LOCUS22036</name>
</gene>
<dbReference type="EMBL" id="CAKXAJ010026004">
    <property type="protein sequence ID" value="CAH2250194.1"/>
    <property type="molecule type" value="Genomic_DNA"/>
</dbReference>
<name>A0A8S4S895_9NEOP</name>
<reference evidence="1" key="1">
    <citation type="submission" date="2022-03" db="EMBL/GenBank/DDBJ databases">
        <authorList>
            <person name="Lindestad O."/>
        </authorList>
    </citation>
    <scope>NUCLEOTIDE SEQUENCE</scope>
</reference>
<accession>A0A8S4S895</accession>
<dbReference type="AlphaFoldDB" id="A0A8S4S895"/>